<protein>
    <submittedName>
        <fullName evidence="1">Uncharacterized protein</fullName>
    </submittedName>
</protein>
<comment type="caution">
    <text evidence="1">The sequence shown here is derived from an EMBL/GenBank/DDBJ whole genome shotgun (WGS) entry which is preliminary data.</text>
</comment>
<dbReference type="AlphaFoldDB" id="D3BFZ6"/>
<name>D3BFZ6_HETP5</name>
<evidence type="ECO:0000313" key="2">
    <source>
        <dbReference type="Proteomes" id="UP000001396"/>
    </source>
</evidence>
<organism evidence="1 2">
    <name type="scientific">Heterostelium pallidum (strain ATCC 26659 / Pp 5 / PN500)</name>
    <name type="common">Cellular slime mold</name>
    <name type="synonym">Polysphondylium pallidum</name>
    <dbReference type="NCBI Taxonomy" id="670386"/>
    <lineage>
        <taxon>Eukaryota</taxon>
        <taxon>Amoebozoa</taxon>
        <taxon>Evosea</taxon>
        <taxon>Eumycetozoa</taxon>
        <taxon>Dictyostelia</taxon>
        <taxon>Acytosteliales</taxon>
        <taxon>Acytosteliaceae</taxon>
        <taxon>Heterostelium</taxon>
    </lineage>
</organism>
<proteinExistence type="predicted"/>
<dbReference type="InParanoid" id="D3BFZ6"/>
<dbReference type="GeneID" id="31362928"/>
<gene>
    <name evidence="1" type="ORF">PPL_07447</name>
</gene>
<dbReference type="RefSeq" id="XP_020431877.1">
    <property type="nucleotide sequence ID" value="XM_020578282.1"/>
</dbReference>
<reference evidence="1 2" key="1">
    <citation type="journal article" date="2011" name="Genome Res.">
        <title>Phylogeny-wide analysis of social amoeba genomes highlights ancient origins for complex intercellular communication.</title>
        <authorList>
            <person name="Heidel A.J."/>
            <person name="Lawal H.M."/>
            <person name="Felder M."/>
            <person name="Schilde C."/>
            <person name="Helps N.R."/>
            <person name="Tunggal B."/>
            <person name="Rivero F."/>
            <person name="John U."/>
            <person name="Schleicher M."/>
            <person name="Eichinger L."/>
            <person name="Platzer M."/>
            <person name="Noegel A.A."/>
            <person name="Schaap P."/>
            <person name="Gloeckner G."/>
        </authorList>
    </citation>
    <scope>NUCLEOTIDE SEQUENCE [LARGE SCALE GENOMIC DNA]</scope>
    <source>
        <strain evidence="2">ATCC 26659 / Pp 5 / PN500</strain>
    </source>
</reference>
<keyword evidence="2" id="KW-1185">Reference proteome</keyword>
<sequence length="80" mass="9155">MLFLYYLLFKPQIRSIEPLLLLLVISNNNKDNNNNSSLLMTDNVHFGGAAPFENQIVERMLSRSLSSTCDLVDTIYILTF</sequence>
<accession>D3BFZ6</accession>
<dbReference type="Proteomes" id="UP000001396">
    <property type="component" value="Unassembled WGS sequence"/>
</dbReference>
<evidence type="ECO:0000313" key="1">
    <source>
        <dbReference type="EMBL" id="EFA79756.1"/>
    </source>
</evidence>
<dbReference type="EMBL" id="ADBJ01000032">
    <property type="protein sequence ID" value="EFA79756.1"/>
    <property type="molecule type" value="Genomic_DNA"/>
</dbReference>